<proteinExistence type="predicted"/>
<dbReference type="Proteomes" id="UP000606008">
    <property type="component" value="Unassembled WGS sequence"/>
</dbReference>
<evidence type="ECO:0000313" key="4">
    <source>
        <dbReference type="Proteomes" id="UP000606008"/>
    </source>
</evidence>
<evidence type="ECO:0000256" key="1">
    <source>
        <dbReference type="SAM" id="Phobius"/>
    </source>
</evidence>
<keyword evidence="1" id="KW-0812">Transmembrane</keyword>
<evidence type="ECO:0000313" key="3">
    <source>
        <dbReference type="EMBL" id="NID13032.1"/>
    </source>
</evidence>
<evidence type="ECO:0000259" key="2">
    <source>
        <dbReference type="Pfam" id="PF07584"/>
    </source>
</evidence>
<dbReference type="NCBIfam" id="TIGR02226">
    <property type="entry name" value="two_anch"/>
    <property type="match status" value="1"/>
</dbReference>
<name>A0ABX0QLL8_9BACT</name>
<accession>A0ABX0QLL8</accession>
<keyword evidence="4" id="KW-1185">Reference proteome</keyword>
<protein>
    <recommendedName>
        <fullName evidence="2">Aerotolerance regulator N-terminal domain-containing protein</fullName>
    </recommendedName>
</protein>
<dbReference type="InterPro" id="IPR011933">
    <property type="entry name" value="Double_TM_dom"/>
</dbReference>
<feature type="transmembrane region" description="Helical" evidence="1">
    <location>
        <begin position="6"/>
        <end position="24"/>
    </location>
</feature>
<dbReference type="PANTHER" id="PTHR37464:SF1">
    <property type="entry name" value="BLL2463 PROTEIN"/>
    <property type="match status" value="1"/>
</dbReference>
<dbReference type="RefSeq" id="WP_166693691.1">
    <property type="nucleotide sequence ID" value="NZ_WAEL01000010.1"/>
</dbReference>
<keyword evidence="1" id="KW-0472">Membrane</keyword>
<sequence>MLFQHPSLLWGLLAVAVPIALHFWHQQQAKPMPWAMLRWLETPNQPPKRGFRFDNWLLLLLRCLLLIALTLLLARPSLNTPDKAPAGRKIHLVEPSTAVIRAYRFELEQALARQERLVWATTPLTPVTSLTDLPTGALPNLLQWQTAIHELAEPEVQLHTYLTNSTAWTDAPRLHVPTGFVLHAADAPATNSSLRAIALPSGKQLTLGSDKRLAVVAGAVSPDRVAATAPLRVLLQVRQADERRTIQAALTALTTVYGLPFTIDNQPVQGITYAWVLTDQAVADPLPGTLYTLTGQVGNADRANVTYVPEPLMPQTNELVTSGQLPEWLAGQLLNHLGMSAEVAPLPRAQLASLFVADQSAETVNTATHPVNWLQTGLLLLFLGLLLAERYLASQRQA</sequence>
<dbReference type="InterPro" id="IPR024163">
    <property type="entry name" value="Aerotolerance_reg_N"/>
</dbReference>
<comment type="caution">
    <text evidence="3">The sequence shown here is derived from an EMBL/GenBank/DDBJ whole genome shotgun (WGS) entry which is preliminary data.</text>
</comment>
<dbReference type="EMBL" id="WAEL01000010">
    <property type="protein sequence ID" value="NID13032.1"/>
    <property type="molecule type" value="Genomic_DNA"/>
</dbReference>
<reference evidence="4" key="2">
    <citation type="submission" date="2023-07" db="EMBL/GenBank/DDBJ databases">
        <authorList>
            <person name="Jung D.-H."/>
        </authorList>
    </citation>
    <scope>NUCLEOTIDE SEQUENCE [LARGE SCALE GENOMIC DNA]</scope>
    <source>
        <strain evidence="4">JA-25</strain>
    </source>
</reference>
<dbReference type="Pfam" id="PF07584">
    <property type="entry name" value="BatA"/>
    <property type="match status" value="1"/>
</dbReference>
<reference evidence="4" key="1">
    <citation type="submission" date="2019-09" db="EMBL/GenBank/DDBJ databases">
        <authorList>
            <person name="Jung D.-H."/>
        </authorList>
    </citation>
    <scope>NUCLEOTIDE SEQUENCE [LARGE SCALE GENOMIC DNA]</scope>
    <source>
        <strain evidence="4">JA-25</strain>
    </source>
</reference>
<organism evidence="3 4">
    <name type="scientific">Fibrivirga algicola</name>
    <dbReference type="NCBI Taxonomy" id="2950420"/>
    <lineage>
        <taxon>Bacteria</taxon>
        <taxon>Pseudomonadati</taxon>
        <taxon>Bacteroidota</taxon>
        <taxon>Cytophagia</taxon>
        <taxon>Cytophagales</taxon>
        <taxon>Spirosomataceae</taxon>
        <taxon>Fibrivirga</taxon>
    </lineage>
</organism>
<feature type="domain" description="Aerotolerance regulator N-terminal" evidence="2">
    <location>
        <begin position="1"/>
        <end position="76"/>
    </location>
</feature>
<feature type="transmembrane region" description="Helical" evidence="1">
    <location>
        <begin position="56"/>
        <end position="74"/>
    </location>
</feature>
<gene>
    <name evidence="3" type="ORF">F7231_22865</name>
</gene>
<dbReference type="PANTHER" id="PTHR37464">
    <property type="entry name" value="BLL2463 PROTEIN"/>
    <property type="match status" value="1"/>
</dbReference>
<keyword evidence="1" id="KW-1133">Transmembrane helix</keyword>